<dbReference type="EMBL" id="JADOUE010000001">
    <property type="protein sequence ID" value="MBG6121380.1"/>
    <property type="molecule type" value="Genomic_DNA"/>
</dbReference>
<organism evidence="1 2">
    <name type="scientific">Corynebacterium aquatimens</name>
    <dbReference type="NCBI Taxonomy" id="1190508"/>
    <lineage>
        <taxon>Bacteria</taxon>
        <taxon>Bacillati</taxon>
        <taxon>Actinomycetota</taxon>
        <taxon>Actinomycetes</taxon>
        <taxon>Mycobacteriales</taxon>
        <taxon>Corynebacteriaceae</taxon>
        <taxon>Corynebacterium</taxon>
    </lineage>
</organism>
<protein>
    <recommendedName>
        <fullName evidence="3">DUF2550 domain-containing protein</fullName>
    </recommendedName>
</protein>
<keyword evidence="2" id="KW-1185">Reference proteome</keyword>
<evidence type="ECO:0000313" key="2">
    <source>
        <dbReference type="Proteomes" id="UP000658613"/>
    </source>
</evidence>
<proteinExistence type="predicted"/>
<sequence>MKLFVLAAIAIAVVLLTGAAWRFVTLRNKGTQVLMRTMPADGVHGWRHGILTYDQDCIRFFKLRSFSFGPDIVLARNQLTFEGKRDLSPDERAIMPETGAILELSCAAPTAADNRGGADDRLRFEFGADHHAAMALVSWIESSPDHRQVRTDMNVLHQRALRSPR</sequence>
<dbReference type="Proteomes" id="UP000658613">
    <property type="component" value="Unassembled WGS sequence"/>
</dbReference>
<gene>
    <name evidence="1" type="ORF">IW254_000349</name>
</gene>
<reference evidence="1" key="1">
    <citation type="submission" date="2020-11" db="EMBL/GenBank/DDBJ databases">
        <title>Sequencing the genomes of 1000 actinobacteria strains.</title>
        <authorList>
            <person name="Klenk H.-P."/>
        </authorList>
    </citation>
    <scope>NUCLEOTIDE SEQUENCE</scope>
    <source>
        <strain evidence="1">DSM 45632</strain>
    </source>
</reference>
<dbReference type="Pfam" id="PF10739">
    <property type="entry name" value="DUF2550"/>
    <property type="match status" value="1"/>
</dbReference>
<dbReference type="AlphaFoldDB" id="A0A931GT07"/>
<dbReference type="InterPro" id="IPR019675">
    <property type="entry name" value="DUF2550"/>
</dbReference>
<dbReference type="RefSeq" id="WP_196823950.1">
    <property type="nucleotide sequence ID" value="NZ_CP046980.1"/>
</dbReference>
<name>A0A931GT07_9CORY</name>
<comment type="caution">
    <text evidence="1">The sequence shown here is derived from an EMBL/GenBank/DDBJ whole genome shotgun (WGS) entry which is preliminary data.</text>
</comment>
<accession>A0A931GT07</accession>
<evidence type="ECO:0008006" key="3">
    <source>
        <dbReference type="Google" id="ProtNLM"/>
    </source>
</evidence>
<evidence type="ECO:0000313" key="1">
    <source>
        <dbReference type="EMBL" id="MBG6121380.1"/>
    </source>
</evidence>